<dbReference type="InterPro" id="IPR047214">
    <property type="entry name" value="TPP_PDC_IPDC"/>
</dbReference>
<comment type="function">
    <text evidence="3">Decarboxylates branched-chain and aromatic alpha-keto acids to aldehydes.</text>
</comment>
<dbReference type="InterPro" id="IPR000399">
    <property type="entry name" value="TPP-bd_CS"/>
</dbReference>
<dbReference type="PIRSF" id="PIRSF036565">
    <property type="entry name" value="Pyruvt_ip_decrb"/>
    <property type="match status" value="1"/>
</dbReference>
<evidence type="ECO:0000259" key="14">
    <source>
        <dbReference type="Pfam" id="PF02776"/>
    </source>
</evidence>
<comment type="caution">
    <text evidence="15">The sequence shown here is derived from an EMBL/GenBank/DDBJ whole genome shotgun (WGS) entry which is preliminary data.</text>
</comment>
<comment type="cofactor">
    <cofactor evidence="1">
        <name>a metal cation</name>
        <dbReference type="ChEBI" id="CHEBI:25213"/>
    </cofactor>
</comment>
<evidence type="ECO:0000313" key="15">
    <source>
        <dbReference type="EMBL" id="GAA3626977.1"/>
    </source>
</evidence>
<evidence type="ECO:0000256" key="4">
    <source>
        <dbReference type="ARBA" id="ARBA00007812"/>
    </source>
</evidence>
<keyword evidence="8" id="KW-0460">Magnesium</keyword>
<dbReference type="PANTHER" id="PTHR43452">
    <property type="entry name" value="PYRUVATE DECARBOXYLASE"/>
    <property type="match status" value="1"/>
</dbReference>
<evidence type="ECO:0000256" key="11">
    <source>
        <dbReference type="RuleBase" id="RU362132"/>
    </source>
</evidence>
<evidence type="ECO:0000256" key="8">
    <source>
        <dbReference type="ARBA" id="ARBA00022842"/>
    </source>
</evidence>
<dbReference type="Proteomes" id="UP001501074">
    <property type="component" value="Unassembled WGS sequence"/>
</dbReference>
<evidence type="ECO:0000256" key="3">
    <source>
        <dbReference type="ARBA" id="ARBA00002938"/>
    </source>
</evidence>
<accession>A0ABP7A8P1</accession>
<keyword evidence="10" id="KW-0456">Lyase</keyword>
<dbReference type="Gene3D" id="3.40.50.1220">
    <property type="entry name" value="TPP-binding domain"/>
    <property type="match status" value="1"/>
</dbReference>
<keyword evidence="16" id="KW-1185">Reference proteome</keyword>
<dbReference type="CDD" id="cd02005">
    <property type="entry name" value="TPP_PDC_IPDC"/>
    <property type="match status" value="1"/>
</dbReference>
<dbReference type="InterPro" id="IPR029061">
    <property type="entry name" value="THDP-binding"/>
</dbReference>
<evidence type="ECO:0000256" key="6">
    <source>
        <dbReference type="ARBA" id="ARBA00022723"/>
    </source>
</evidence>
<organism evidence="15 16">
    <name type="scientific">Kineosporia mesophila</name>
    <dbReference type="NCBI Taxonomy" id="566012"/>
    <lineage>
        <taxon>Bacteria</taxon>
        <taxon>Bacillati</taxon>
        <taxon>Actinomycetota</taxon>
        <taxon>Actinomycetes</taxon>
        <taxon>Kineosporiales</taxon>
        <taxon>Kineosporiaceae</taxon>
        <taxon>Kineosporia</taxon>
    </lineage>
</organism>
<keyword evidence="9 11" id="KW-0786">Thiamine pyrophosphate</keyword>
<dbReference type="PROSITE" id="PS00187">
    <property type="entry name" value="TPP_ENZYMES"/>
    <property type="match status" value="1"/>
</dbReference>
<name>A0ABP7A8P1_9ACTN</name>
<dbReference type="Pfam" id="PF00205">
    <property type="entry name" value="TPP_enzyme_M"/>
    <property type="match status" value="1"/>
</dbReference>
<dbReference type="RefSeq" id="WP_231488837.1">
    <property type="nucleotide sequence ID" value="NZ_BAAAZO010000010.1"/>
</dbReference>
<dbReference type="CDD" id="cd07038">
    <property type="entry name" value="TPP_PYR_PDC_IPDC_like"/>
    <property type="match status" value="1"/>
</dbReference>
<gene>
    <name evidence="15" type="ORF">GCM10022223_50310</name>
</gene>
<evidence type="ECO:0000256" key="10">
    <source>
        <dbReference type="ARBA" id="ARBA00023239"/>
    </source>
</evidence>
<reference evidence="16" key="1">
    <citation type="journal article" date="2019" name="Int. J. Syst. Evol. Microbiol.">
        <title>The Global Catalogue of Microorganisms (GCM) 10K type strain sequencing project: providing services to taxonomists for standard genome sequencing and annotation.</title>
        <authorList>
            <consortium name="The Broad Institute Genomics Platform"/>
            <consortium name="The Broad Institute Genome Sequencing Center for Infectious Disease"/>
            <person name="Wu L."/>
            <person name="Ma J."/>
        </authorList>
    </citation>
    <scope>NUCLEOTIDE SEQUENCE [LARGE SCALE GENOMIC DNA]</scope>
    <source>
        <strain evidence="16">JCM 16902</strain>
    </source>
</reference>
<evidence type="ECO:0000313" key="16">
    <source>
        <dbReference type="Proteomes" id="UP001501074"/>
    </source>
</evidence>
<evidence type="ECO:0000256" key="2">
    <source>
        <dbReference type="ARBA" id="ARBA00001964"/>
    </source>
</evidence>
<dbReference type="InterPro" id="IPR047213">
    <property type="entry name" value="TPP_PYR_PDC_IPDC-like"/>
</dbReference>
<comment type="similarity">
    <text evidence="4 11">Belongs to the TPP enzyme family.</text>
</comment>
<dbReference type="InterPro" id="IPR012000">
    <property type="entry name" value="Thiamin_PyroP_enz_cen_dom"/>
</dbReference>
<feature type="domain" description="Thiamine pyrophosphate enzyme N-terminal TPP-binding" evidence="14">
    <location>
        <begin position="6"/>
        <end position="112"/>
    </location>
</feature>
<feature type="domain" description="Thiamine pyrophosphate enzyme central" evidence="12">
    <location>
        <begin position="200"/>
        <end position="308"/>
    </location>
</feature>
<dbReference type="EMBL" id="BAAAZO010000010">
    <property type="protein sequence ID" value="GAA3626977.1"/>
    <property type="molecule type" value="Genomic_DNA"/>
</dbReference>
<dbReference type="Pfam" id="PF02775">
    <property type="entry name" value="TPP_enzyme_C"/>
    <property type="match status" value="1"/>
</dbReference>
<dbReference type="Pfam" id="PF02776">
    <property type="entry name" value="TPP_enzyme_N"/>
    <property type="match status" value="1"/>
</dbReference>
<dbReference type="SUPFAM" id="SSF52467">
    <property type="entry name" value="DHS-like NAD/FAD-binding domain"/>
    <property type="match status" value="1"/>
</dbReference>
<dbReference type="PANTHER" id="PTHR43452:SF30">
    <property type="entry name" value="PYRUVATE DECARBOXYLASE ISOZYME 1-RELATED"/>
    <property type="match status" value="1"/>
</dbReference>
<comment type="cofactor">
    <cofactor evidence="2">
        <name>thiamine diphosphate</name>
        <dbReference type="ChEBI" id="CHEBI:58937"/>
    </cofactor>
</comment>
<keyword evidence="6" id="KW-0479">Metal-binding</keyword>
<evidence type="ECO:0000256" key="9">
    <source>
        <dbReference type="ARBA" id="ARBA00023052"/>
    </source>
</evidence>
<dbReference type="InterPro" id="IPR012001">
    <property type="entry name" value="Thiamin_PyroP_enz_TPP-bd_dom"/>
</dbReference>
<keyword evidence="7" id="KW-0210">Decarboxylase</keyword>
<dbReference type="InterPro" id="IPR011766">
    <property type="entry name" value="TPP_enzyme_TPP-bd"/>
</dbReference>
<dbReference type="SUPFAM" id="SSF52518">
    <property type="entry name" value="Thiamin diphosphate-binding fold (THDP-binding)"/>
    <property type="match status" value="2"/>
</dbReference>
<sequence length="545" mass="57724">MTEQITLAEYLGHRLRQAGVGHLFGVPGDFNLTLLDHLTKVPDLQWTGSPNELNAGYAADAYARSRGLAALVTTYGVGELSAFNAVAGSAAEDVPVVHIVGSPSTAAVTQGRKVHHTLADGVFDRFSTAFAQVVVHQETVTADRAAEQIDAVLLAATTHRRPTYLSIPMDLATLPLDAGRLTTPLRSLSDPAGLRDLTADLTRRLTGATKPVFVVGHLVPRFDLSAAVLEAARAANIPLVTSLAAKGAIDASQPLHRGDYAGTMVDASTAALVAEADLVVELGTVASDVLTGFFTHRVEDVRDIHFSATRAGEHEVLFADAVRVLAQVCATVRFPDREYPARPPRTPVPVDPDDALTQESLWQTIETWLPSGTAVLADTGTAFFGSVRMTLPDDTVYVGQPVWNSIGYALPATLGLGLAEPDRRPVLFVGDGAAQMTVQELSTIVRAGLTPVVVLINNDGYTIERALQSPKAAYNDIAAWDWTALALALGGGLVSTRTVWTNGELEAALAEAPTDEMVLLEVVLDMFDSPPLLQELAGRNGGGAQ</sequence>
<dbReference type="InterPro" id="IPR012110">
    <property type="entry name" value="PDC/IPDC-like"/>
</dbReference>
<dbReference type="InterPro" id="IPR029035">
    <property type="entry name" value="DHS-like_NAD/FAD-binding_dom"/>
</dbReference>
<evidence type="ECO:0000256" key="5">
    <source>
        <dbReference type="ARBA" id="ARBA00020054"/>
    </source>
</evidence>
<dbReference type="Gene3D" id="3.40.50.970">
    <property type="match status" value="2"/>
</dbReference>
<evidence type="ECO:0000259" key="13">
    <source>
        <dbReference type="Pfam" id="PF02775"/>
    </source>
</evidence>
<evidence type="ECO:0000256" key="7">
    <source>
        <dbReference type="ARBA" id="ARBA00022793"/>
    </source>
</evidence>
<feature type="domain" description="Thiamine pyrophosphate enzyme TPP-binding" evidence="13">
    <location>
        <begin position="395"/>
        <end position="522"/>
    </location>
</feature>
<proteinExistence type="inferred from homology"/>
<protein>
    <recommendedName>
        <fullName evidence="5">Alpha-keto-acid decarboxylase</fullName>
    </recommendedName>
</protein>
<evidence type="ECO:0000256" key="1">
    <source>
        <dbReference type="ARBA" id="ARBA00001920"/>
    </source>
</evidence>
<evidence type="ECO:0000259" key="12">
    <source>
        <dbReference type="Pfam" id="PF00205"/>
    </source>
</evidence>